<dbReference type="Proteomes" id="UP000221961">
    <property type="component" value="Chromosome"/>
</dbReference>
<dbReference type="PANTHER" id="PTHR43248:SF29">
    <property type="entry name" value="TRIPEPTIDYL AMINOPEPTIDASE"/>
    <property type="match status" value="1"/>
</dbReference>
<dbReference type="InterPro" id="IPR013595">
    <property type="entry name" value="Pept_S33_TAP-like_C"/>
</dbReference>
<feature type="domain" description="Peptidase S33 tripeptidyl aminopeptidase-like C-terminal" evidence="5">
    <location>
        <begin position="386"/>
        <end position="488"/>
    </location>
</feature>
<gene>
    <name evidence="6" type="ORF">CRH09_27020</name>
</gene>
<evidence type="ECO:0000313" key="6">
    <source>
        <dbReference type="EMBL" id="ATL69283.1"/>
    </source>
</evidence>
<evidence type="ECO:0000256" key="1">
    <source>
        <dbReference type="ARBA" id="ARBA00010088"/>
    </source>
</evidence>
<evidence type="ECO:0000259" key="5">
    <source>
        <dbReference type="Pfam" id="PF08386"/>
    </source>
</evidence>
<organism evidence="6 7">
    <name type="scientific">Nocardia terpenica</name>
    <dbReference type="NCBI Taxonomy" id="455432"/>
    <lineage>
        <taxon>Bacteria</taxon>
        <taxon>Bacillati</taxon>
        <taxon>Actinomycetota</taxon>
        <taxon>Actinomycetes</taxon>
        <taxon>Mycobacteriales</taxon>
        <taxon>Nocardiaceae</taxon>
        <taxon>Nocardia</taxon>
    </lineage>
</organism>
<dbReference type="SUPFAM" id="SSF53474">
    <property type="entry name" value="alpha/beta-Hydrolases"/>
    <property type="match status" value="1"/>
</dbReference>
<accession>A0A291RNZ0</accession>
<sequence length="496" mass="53815">MGSPASASAGEADSYIDRLAEAADTPALQWADCQDGFQCATADVPLDYHQPRGERIGLAVIKLPAADPQHRIGTLFVNFGGPGPSGVDRLRERARWPWLFSDELRSRFDIVSWDPRGVARSAAVRCFSSTEEQQQFLGSFPEMPADGRGEPELFARSKEFADRCKQNAGPILDHVSTTDTARDLELLRRAVGDPRLTYHGISYGTQLGAIYANLFPGRVRAMVLDGSLDFEGNATGHGSEGTTVPLDTRQGVADGIAGAFEAFLRDCSAAGPRCAFSSGDPKLKWMALAARARLAPIDLDGQKWTYSAIVNAAGDLSQPSTYPNLAALLQKLFDAGAAVGKLIPAAEQYQANRTEAYNAIQCGDSTVPTDPAVYSRAAVTEDRRVPYFGRVAVFDMTTCAFWQGHPTDRYTGPWNRRTWAPILILNSRFDPATPLRGAYDGAAELDRARVMVIEGVGHSSMYVASTCAERVKREYLFSGELPPEGTGCSRDKSPFD</sequence>
<keyword evidence="3 6" id="KW-0378">Hydrolase</keyword>
<evidence type="ECO:0000259" key="4">
    <source>
        <dbReference type="Pfam" id="PF00561"/>
    </source>
</evidence>
<comment type="similarity">
    <text evidence="1">Belongs to the peptidase S33 family.</text>
</comment>
<dbReference type="EMBL" id="CP023778">
    <property type="protein sequence ID" value="ATL69283.1"/>
    <property type="molecule type" value="Genomic_DNA"/>
</dbReference>
<dbReference type="InterPro" id="IPR051601">
    <property type="entry name" value="Serine_prot/Carboxylest_S33"/>
</dbReference>
<evidence type="ECO:0000256" key="2">
    <source>
        <dbReference type="ARBA" id="ARBA00022729"/>
    </source>
</evidence>
<dbReference type="InterPro" id="IPR029058">
    <property type="entry name" value="AB_hydrolase_fold"/>
</dbReference>
<dbReference type="KEGG" id="ntp:CRH09_27020"/>
<dbReference type="InterPro" id="IPR000073">
    <property type="entry name" value="AB_hydrolase_1"/>
</dbReference>
<reference evidence="6 7" key="1">
    <citation type="submission" date="2017-10" db="EMBL/GenBank/DDBJ databases">
        <title>Comparative genomics between pathogenic Norcardia.</title>
        <authorList>
            <person name="Zeng L."/>
        </authorList>
    </citation>
    <scope>NUCLEOTIDE SEQUENCE [LARGE SCALE GENOMIC DNA]</scope>
    <source>
        <strain evidence="6 7">NC_YFY_NT001</strain>
    </source>
</reference>
<dbReference type="AlphaFoldDB" id="A0A291RNZ0"/>
<feature type="domain" description="AB hydrolase-1" evidence="4">
    <location>
        <begin position="102"/>
        <end position="227"/>
    </location>
</feature>
<keyword evidence="2" id="KW-0732">Signal</keyword>
<dbReference type="Pfam" id="PF00561">
    <property type="entry name" value="Abhydrolase_1"/>
    <property type="match status" value="1"/>
</dbReference>
<evidence type="ECO:0000313" key="7">
    <source>
        <dbReference type="Proteomes" id="UP000221961"/>
    </source>
</evidence>
<dbReference type="GO" id="GO:0016787">
    <property type="term" value="F:hydrolase activity"/>
    <property type="evidence" value="ECO:0007669"/>
    <property type="project" value="UniProtKB-KW"/>
</dbReference>
<dbReference type="Pfam" id="PF08386">
    <property type="entry name" value="Abhydrolase_4"/>
    <property type="match status" value="1"/>
</dbReference>
<proteinExistence type="inferred from homology"/>
<dbReference type="PANTHER" id="PTHR43248">
    <property type="entry name" value="2-SUCCINYL-6-HYDROXY-2,4-CYCLOHEXADIENE-1-CARBOXYLATE SYNTHASE"/>
    <property type="match status" value="1"/>
</dbReference>
<dbReference type="Gene3D" id="3.40.50.1820">
    <property type="entry name" value="alpha/beta hydrolase"/>
    <property type="match status" value="1"/>
</dbReference>
<protein>
    <submittedName>
        <fullName evidence="6">Hydrolase</fullName>
    </submittedName>
</protein>
<evidence type="ECO:0000256" key="3">
    <source>
        <dbReference type="ARBA" id="ARBA00022801"/>
    </source>
</evidence>
<name>A0A291RNZ0_9NOCA</name>